<reference evidence="2 3" key="1">
    <citation type="submission" date="2024-02" db="EMBL/GenBank/DDBJ databases">
        <title>High-quality chromosome-scale genome assembly of Pensacola bahiagrass (Paspalum notatum Flugge var. saurae).</title>
        <authorList>
            <person name="Vega J.M."/>
            <person name="Podio M."/>
            <person name="Orjuela J."/>
            <person name="Siena L.A."/>
            <person name="Pessino S.C."/>
            <person name="Combes M.C."/>
            <person name="Mariac C."/>
            <person name="Albertini E."/>
            <person name="Pupilli F."/>
            <person name="Ortiz J.P.A."/>
            <person name="Leblanc O."/>
        </authorList>
    </citation>
    <scope>NUCLEOTIDE SEQUENCE [LARGE SCALE GENOMIC DNA]</scope>
    <source>
        <strain evidence="2">R1</strain>
        <tissue evidence="2">Leaf</tissue>
    </source>
</reference>
<feature type="compositionally biased region" description="Gly residues" evidence="1">
    <location>
        <begin position="35"/>
        <end position="44"/>
    </location>
</feature>
<dbReference type="Proteomes" id="UP001341281">
    <property type="component" value="Chromosome 01"/>
</dbReference>
<feature type="region of interest" description="Disordered" evidence="1">
    <location>
        <begin position="1"/>
        <end position="60"/>
    </location>
</feature>
<organism evidence="2 3">
    <name type="scientific">Paspalum notatum var. saurae</name>
    <dbReference type="NCBI Taxonomy" id="547442"/>
    <lineage>
        <taxon>Eukaryota</taxon>
        <taxon>Viridiplantae</taxon>
        <taxon>Streptophyta</taxon>
        <taxon>Embryophyta</taxon>
        <taxon>Tracheophyta</taxon>
        <taxon>Spermatophyta</taxon>
        <taxon>Magnoliopsida</taxon>
        <taxon>Liliopsida</taxon>
        <taxon>Poales</taxon>
        <taxon>Poaceae</taxon>
        <taxon>PACMAD clade</taxon>
        <taxon>Panicoideae</taxon>
        <taxon>Andropogonodae</taxon>
        <taxon>Paspaleae</taxon>
        <taxon>Paspalinae</taxon>
        <taxon>Paspalum</taxon>
    </lineage>
</organism>
<evidence type="ECO:0000313" key="3">
    <source>
        <dbReference type="Proteomes" id="UP001341281"/>
    </source>
</evidence>
<protein>
    <submittedName>
        <fullName evidence="2">Uncharacterized protein</fullName>
    </submittedName>
</protein>
<evidence type="ECO:0000256" key="1">
    <source>
        <dbReference type="SAM" id="MobiDB-lite"/>
    </source>
</evidence>
<proteinExistence type="predicted"/>
<dbReference type="EMBL" id="CP144745">
    <property type="protein sequence ID" value="WVZ49165.1"/>
    <property type="molecule type" value="Genomic_DNA"/>
</dbReference>
<dbReference type="AlphaFoldDB" id="A0AAQ3PE35"/>
<accession>A0AAQ3PE35</accession>
<name>A0AAQ3PE35_PASNO</name>
<sequence>MQRVADVPSEFVENPPWEVPEQMSTFKRTARMRVGGRGYGGPNGIGLPTQPHLLHRHKSG</sequence>
<gene>
    <name evidence="2" type="ORF">U9M48_000542</name>
</gene>
<keyword evidence="3" id="KW-1185">Reference proteome</keyword>
<evidence type="ECO:0000313" key="2">
    <source>
        <dbReference type="EMBL" id="WVZ49165.1"/>
    </source>
</evidence>